<keyword evidence="1" id="KW-0812">Transmembrane</keyword>
<feature type="transmembrane region" description="Helical" evidence="1">
    <location>
        <begin position="12"/>
        <end position="32"/>
    </location>
</feature>
<protein>
    <submittedName>
        <fullName evidence="2">Phage holin</fullName>
    </submittedName>
</protein>
<proteinExistence type="predicted"/>
<evidence type="ECO:0000313" key="3">
    <source>
        <dbReference type="Proteomes" id="UP001597497"/>
    </source>
</evidence>
<sequence>MDWNRLKDKGTLIAIGSKIVLIIQVMAVLLGFKIEDETVKNAVIVFDAFLAVLVLMGIVNDPNPQEEKKTFKLK</sequence>
<feature type="transmembrane region" description="Helical" evidence="1">
    <location>
        <begin position="38"/>
        <end position="59"/>
    </location>
</feature>
<dbReference type="Pfam" id="PF04531">
    <property type="entry name" value="Phage_holin_1"/>
    <property type="match status" value="1"/>
</dbReference>
<dbReference type="RefSeq" id="WP_379929271.1">
    <property type="nucleotide sequence ID" value="NZ_JBHUMM010000015.1"/>
</dbReference>
<evidence type="ECO:0000313" key="2">
    <source>
        <dbReference type="EMBL" id="MFD2671797.1"/>
    </source>
</evidence>
<keyword evidence="1" id="KW-0472">Membrane</keyword>
<dbReference type="Proteomes" id="UP001597497">
    <property type="component" value="Unassembled WGS sequence"/>
</dbReference>
<reference evidence="3" key="1">
    <citation type="journal article" date="2019" name="Int. J. Syst. Evol. Microbiol.">
        <title>The Global Catalogue of Microorganisms (GCM) 10K type strain sequencing project: providing services to taxonomists for standard genome sequencing and annotation.</title>
        <authorList>
            <consortium name="The Broad Institute Genomics Platform"/>
            <consortium name="The Broad Institute Genome Sequencing Center for Infectious Disease"/>
            <person name="Wu L."/>
            <person name="Ma J."/>
        </authorList>
    </citation>
    <scope>NUCLEOTIDE SEQUENCE [LARGE SCALE GENOMIC DNA]</scope>
    <source>
        <strain evidence="3">KCTC 33676</strain>
    </source>
</reference>
<comment type="caution">
    <text evidence="2">The sequence shown here is derived from an EMBL/GenBank/DDBJ whole genome shotgun (WGS) entry which is preliminary data.</text>
</comment>
<dbReference type="InterPro" id="IPR006485">
    <property type="entry name" value="Phage-like_holin"/>
</dbReference>
<keyword evidence="1" id="KW-1133">Transmembrane helix</keyword>
<dbReference type="EMBL" id="JBHUMM010000015">
    <property type="protein sequence ID" value="MFD2671797.1"/>
    <property type="molecule type" value="Genomic_DNA"/>
</dbReference>
<gene>
    <name evidence="2" type="ORF">ACFSUC_09275</name>
</gene>
<evidence type="ECO:0000256" key="1">
    <source>
        <dbReference type="SAM" id="Phobius"/>
    </source>
</evidence>
<accession>A0ABW5RA08</accession>
<name>A0ABW5RA08_9BACL</name>
<keyword evidence="3" id="KW-1185">Reference proteome</keyword>
<organism evidence="2 3">
    <name type="scientific">Marinicrinis sediminis</name>
    <dbReference type="NCBI Taxonomy" id="1652465"/>
    <lineage>
        <taxon>Bacteria</taxon>
        <taxon>Bacillati</taxon>
        <taxon>Bacillota</taxon>
        <taxon>Bacilli</taxon>
        <taxon>Bacillales</taxon>
        <taxon>Paenibacillaceae</taxon>
    </lineage>
</organism>